<dbReference type="Gene3D" id="3.40.30.10">
    <property type="entry name" value="Glutaredoxin"/>
    <property type="match status" value="1"/>
</dbReference>
<evidence type="ECO:0000259" key="3">
    <source>
        <dbReference type="PROSITE" id="PS50405"/>
    </source>
</evidence>
<dbReference type="Gene3D" id="1.20.1050.10">
    <property type="match status" value="1"/>
</dbReference>
<dbReference type="SUPFAM" id="SSF52833">
    <property type="entry name" value="Thioredoxin-like"/>
    <property type="match status" value="1"/>
</dbReference>
<organism evidence="4 5">
    <name type="scientific">Microbulbifer celer</name>
    <dbReference type="NCBI Taxonomy" id="435905"/>
    <lineage>
        <taxon>Bacteria</taxon>
        <taxon>Pseudomonadati</taxon>
        <taxon>Pseudomonadota</taxon>
        <taxon>Gammaproteobacteria</taxon>
        <taxon>Cellvibrionales</taxon>
        <taxon>Microbulbiferaceae</taxon>
        <taxon>Microbulbifer</taxon>
    </lineage>
</organism>
<dbReference type="InterPro" id="IPR036282">
    <property type="entry name" value="Glutathione-S-Trfase_C_sf"/>
</dbReference>
<dbReference type="PROSITE" id="PS50404">
    <property type="entry name" value="GST_NTER"/>
    <property type="match status" value="1"/>
</dbReference>
<dbReference type="Proteomes" id="UP001597264">
    <property type="component" value="Unassembled WGS sequence"/>
</dbReference>
<sequence length="242" mass="27757">MITGNDQHTPMQLFTHPLVHNPLKVELVLYCIAEESPELAPQILRIERRQIALEQMEQRQPQYLDINPNGRLPSLIHGELTLWESNAIAQYLANIFDSQLWPQDPGQQASVLRWCHWESSCWNPVVGPILLNQFYLPFWGMQGDTERLDKARKKFAGVAKILDNQLQKTLYLTGKAPTLADLCIGAALLHTDRAKLDLTPFPALHYWYQRLAVHAWWQTTRSQVADFQRRVAVKSEANGVNA</sequence>
<dbReference type="InterPro" id="IPR004046">
    <property type="entry name" value="GST_C"/>
</dbReference>
<evidence type="ECO:0000259" key="2">
    <source>
        <dbReference type="PROSITE" id="PS50404"/>
    </source>
</evidence>
<dbReference type="InterPro" id="IPR036249">
    <property type="entry name" value="Thioredoxin-like_sf"/>
</dbReference>
<dbReference type="EMBL" id="JBHTLR010000019">
    <property type="protein sequence ID" value="MFD1217853.1"/>
    <property type="molecule type" value="Genomic_DNA"/>
</dbReference>
<dbReference type="RefSeq" id="WP_230438967.1">
    <property type="nucleotide sequence ID" value="NZ_CP087715.1"/>
</dbReference>
<keyword evidence="5" id="KW-1185">Reference proteome</keyword>
<dbReference type="SUPFAM" id="SSF47616">
    <property type="entry name" value="GST C-terminal domain-like"/>
    <property type="match status" value="1"/>
</dbReference>
<proteinExistence type="inferred from homology"/>
<accession>A0ABW3UA85</accession>
<dbReference type="InterPro" id="IPR010987">
    <property type="entry name" value="Glutathione-S-Trfase_C-like"/>
</dbReference>
<dbReference type="PROSITE" id="PS50405">
    <property type="entry name" value="GST_CTER"/>
    <property type="match status" value="1"/>
</dbReference>
<evidence type="ECO:0000313" key="4">
    <source>
        <dbReference type="EMBL" id="MFD1217853.1"/>
    </source>
</evidence>
<dbReference type="Pfam" id="PF02798">
    <property type="entry name" value="GST_N"/>
    <property type="match status" value="1"/>
</dbReference>
<evidence type="ECO:0000256" key="1">
    <source>
        <dbReference type="RuleBase" id="RU003494"/>
    </source>
</evidence>
<name>A0ABW3UA85_9GAMM</name>
<protein>
    <submittedName>
        <fullName evidence="4">Glutathione S-transferase family protein</fullName>
    </submittedName>
</protein>
<evidence type="ECO:0000313" key="5">
    <source>
        <dbReference type="Proteomes" id="UP001597264"/>
    </source>
</evidence>
<dbReference type="CDD" id="cd00299">
    <property type="entry name" value="GST_C_family"/>
    <property type="match status" value="1"/>
</dbReference>
<gene>
    <name evidence="4" type="ORF">ACFQ2X_14695</name>
</gene>
<feature type="domain" description="GST N-terminal" evidence="2">
    <location>
        <begin position="9"/>
        <end position="100"/>
    </location>
</feature>
<dbReference type="Pfam" id="PF00043">
    <property type="entry name" value="GST_C"/>
    <property type="match status" value="1"/>
</dbReference>
<comment type="similarity">
    <text evidence="1">Belongs to the GST superfamily.</text>
</comment>
<dbReference type="PANTHER" id="PTHR44051:SF8">
    <property type="entry name" value="GLUTATHIONE S-TRANSFERASE GSTA"/>
    <property type="match status" value="1"/>
</dbReference>
<dbReference type="SFLD" id="SFLDG00358">
    <property type="entry name" value="Main_(cytGST)"/>
    <property type="match status" value="1"/>
</dbReference>
<reference evidence="5" key="1">
    <citation type="journal article" date="2019" name="Int. J. Syst. Evol. Microbiol.">
        <title>The Global Catalogue of Microorganisms (GCM) 10K type strain sequencing project: providing services to taxonomists for standard genome sequencing and annotation.</title>
        <authorList>
            <consortium name="The Broad Institute Genomics Platform"/>
            <consortium name="The Broad Institute Genome Sequencing Center for Infectious Disease"/>
            <person name="Wu L."/>
            <person name="Ma J."/>
        </authorList>
    </citation>
    <scope>NUCLEOTIDE SEQUENCE [LARGE SCALE GENOMIC DNA]</scope>
    <source>
        <strain evidence="5">CCUG 54356</strain>
    </source>
</reference>
<feature type="domain" description="GST C-terminal" evidence="3">
    <location>
        <begin position="104"/>
        <end position="233"/>
    </location>
</feature>
<dbReference type="SFLD" id="SFLDS00019">
    <property type="entry name" value="Glutathione_Transferase_(cytos"/>
    <property type="match status" value="1"/>
</dbReference>
<dbReference type="InterPro" id="IPR004045">
    <property type="entry name" value="Glutathione_S-Trfase_N"/>
</dbReference>
<dbReference type="InterPro" id="IPR040079">
    <property type="entry name" value="Glutathione_S-Trfase"/>
</dbReference>
<dbReference type="PANTHER" id="PTHR44051">
    <property type="entry name" value="GLUTATHIONE S-TRANSFERASE-RELATED"/>
    <property type="match status" value="1"/>
</dbReference>
<comment type="caution">
    <text evidence="4">The sequence shown here is derived from an EMBL/GenBank/DDBJ whole genome shotgun (WGS) entry which is preliminary data.</text>
</comment>